<dbReference type="PROSITE" id="PS50231">
    <property type="entry name" value="RICIN_B_LECTIN"/>
    <property type="match status" value="1"/>
</dbReference>
<dbReference type="AlphaFoldDB" id="A0A834I450"/>
<name>A0A834I450_RHYFE</name>
<reference evidence="1" key="1">
    <citation type="submission" date="2020-08" db="EMBL/GenBank/DDBJ databases">
        <title>Genome sequencing and assembly of the red palm weevil Rhynchophorus ferrugineus.</title>
        <authorList>
            <person name="Dias G.B."/>
            <person name="Bergman C.M."/>
            <person name="Manee M."/>
        </authorList>
    </citation>
    <scope>NUCLEOTIDE SEQUENCE</scope>
    <source>
        <strain evidence="1">AA-2017</strain>
        <tissue evidence="1">Whole larva</tissue>
    </source>
</reference>
<dbReference type="EMBL" id="JAACXV010014526">
    <property type="protein sequence ID" value="KAF7266637.1"/>
    <property type="molecule type" value="Genomic_DNA"/>
</dbReference>
<sequence length="151" mass="16711">MKVETSNDMCRRTQELSVKSTGVQITRIKHEKSGLFITHNGKAGNGRGTGWNVEATPKAELHLAGHTGFNSAIKYSALEIENGSLSGKATLGRRVTYKPNQCWYYEGDNAYIRSAIDRSYCLTLDSNNMQVLRKCPSPDSAEATNFKFTIS</sequence>
<accession>A0A834I450</accession>
<evidence type="ECO:0000313" key="1">
    <source>
        <dbReference type="EMBL" id="KAF7266637.1"/>
    </source>
</evidence>
<keyword evidence="2" id="KW-1185">Reference proteome</keyword>
<comment type="caution">
    <text evidence="1">The sequence shown here is derived from an EMBL/GenBank/DDBJ whole genome shotgun (WGS) entry which is preliminary data.</text>
</comment>
<protein>
    <submittedName>
        <fullName evidence="1">Uncharacterized protein</fullName>
    </submittedName>
</protein>
<dbReference type="Proteomes" id="UP000625711">
    <property type="component" value="Unassembled WGS sequence"/>
</dbReference>
<dbReference type="InterPro" id="IPR035992">
    <property type="entry name" value="Ricin_B-like_lectins"/>
</dbReference>
<gene>
    <name evidence="1" type="ORF">GWI33_020132</name>
</gene>
<evidence type="ECO:0000313" key="2">
    <source>
        <dbReference type="Proteomes" id="UP000625711"/>
    </source>
</evidence>
<dbReference type="SUPFAM" id="SSF50370">
    <property type="entry name" value="Ricin B-like lectins"/>
    <property type="match status" value="1"/>
</dbReference>
<proteinExistence type="predicted"/>
<organism evidence="1 2">
    <name type="scientific">Rhynchophorus ferrugineus</name>
    <name type="common">Red palm weevil</name>
    <name type="synonym">Curculio ferrugineus</name>
    <dbReference type="NCBI Taxonomy" id="354439"/>
    <lineage>
        <taxon>Eukaryota</taxon>
        <taxon>Metazoa</taxon>
        <taxon>Ecdysozoa</taxon>
        <taxon>Arthropoda</taxon>
        <taxon>Hexapoda</taxon>
        <taxon>Insecta</taxon>
        <taxon>Pterygota</taxon>
        <taxon>Neoptera</taxon>
        <taxon>Endopterygota</taxon>
        <taxon>Coleoptera</taxon>
        <taxon>Polyphaga</taxon>
        <taxon>Cucujiformia</taxon>
        <taxon>Curculionidae</taxon>
        <taxon>Dryophthorinae</taxon>
        <taxon>Rhynchophorus</taxon>
    </lineage>
</organism>